<organism evidence="2 3">
    <name type="scientific">Halocynthiibacter styelae</name>
    <dbReference type="NCBI Taxonomy" id="2761955"/>
    <lineage>
        <taxon>Bacteria</taxon>
        <taxon>Pseudomonadati</taxon>
        <taxon>Pseudomonadota</taxon>
        <taxon>Alphaproteobacteria</taxon>
        <taxon>Rhodobacterales</taxon>
        <taxon>Paracoccaceae</taxon>
        <taxon>Halocynthiibacter</taxon>
    </lineage>
</organism>
<evidence type="ECO:0000313" key="2">
    <source>
        <dbReference type="EMBL" id="MBI1492926.1"/>
    </source>
</evidence>
<dbReference type="RefSeq" id="WP_228847825.1">
    <property type="nucleotide sequence ID" value="NZ_JADCKQ010000003.1"/>
</dbReference>
<dbReference type="AlphaFoldDB" id="A0A8J7LP15"/>
<dbReference type="Proteomes" id="UP000640583">
    <property type="component" value="Unassembled WGS sequence"/>
</dbReference>
<proteinExistence type="predicted"/>
<name>A0A8J7LP15_9RHOB</name>
<dbReference type="Gene3D" id="3.40.50.300">
    <property type="entry name" value="P-loop containing nucleotide triphosphate hydrolases"/>
    <property type="match status" value="1"/>
</dbReference>
<dbReference type="Pfam" id="PF07475">
    <property type="entry name" value="Hpr_kinase_C"/>
    <property type="match status" value="1"/>
</dbReference>
<evidence type="ECO:0000259" key="1">
    <source>
        <dbReference type="Pfam" id="PF07475"/>
    </source>
</evidence>
<dbReference type="CDD" id="cd01918">
    <property type="entry name" value="HprK_C"/>
    <property type="match status" value="1"/>
</dbReference>
<evidence type="ECO:0000313" key="3">
    <source>
        <dbReference type="Proteomes" id="UP000640583"/>
    </source>
</evidence>
<gene>
    <name evidence="2" type="ORF">H1D41_04685</name>
</gene>
<dbReference type="PANTHER" id="PTHR30305:SF1">
    <property type="entry name" value="HPR KINASE_PHOSPHORYLASE"/>
    <property type="match status" value="1"/>
</dbReference>
<keyword evidence="2" id="KW-0418">Kinase</keyword>
<sequence>MSVKEVRTSPEISKTLHATAVALNGKAVLILGRSGSGKSGFALQLMACGALLVADDRVHITKQDQFLQAHAPDTLPGHVEARGVGILKADYVQSAEIVLVVDLETAEKDRLPVPRSCSILGVNLPVVRRVDAPYFPAAILQFLKSGRAEL</sequence>
<dbReference type="GO" id="GO:0005524">
    <property type="term" value="F:ATP binding"/>
    <property type="evidence" value="ECO:0007669"/>
    <property type="project" value="InterPro"/>
</dbReference>
<keyword evidence="2" id="KW-0808">Transferase</keyword>
<comment type="caution">
    <text evidence="2">The sequence shown here is derived from an EMBL/GenBank/DDBJ whole genome shotgun (WGS) entry which is preliminary data.</text>
</comment>
<accession>A0A8J7LP15</accession>
<keyword evidence="3" id="KW-1185">Reference proteome</keyword>
<reference evidence="2" key="1">
    <citation type="submission" date="2020-10" db="EMBL/GenBank/DDBJ databases">
        <title>Paenihalocynthiibacter styelae gen. nov., sp. nov., isolated from stalked sea squirt Styela clava.</title>
        <authorList>
            <person name="Kim Y.-O."/>
            <person name="Yoon J.-H."/>
        </authorList>
    </citation>
    <scope>NUCLEOTIDE SEQUENCE</scope>
    <source>
        <strain evidence="2">MYP1-1</strain>
    </source>
</reference>
<dbReference type="InterPro" id="IPR011104">
    <property type="entry name" value="Hpr_kin/Pase_C"/>
</dbReference>
<dbReference type="GO" id="GO:0000155">
    <property type="term" value="F:phosphorelay sensor kinase activity"/>
    <property type="evidence" value="ECO:0007669"/>
    <property type="project" value="InterPro"/>
</dbReference>
<protein>
    <submittedName>
        <fullName evidence="2">HPr kinase/phosphatase C-terminal domain-containing protein</fullName>
    </submittedName>
</protein>
<dbReference type="SUPFAM" id="SSF53795">
    <property type="entry name" value="PEP carboxykinase-like"/>
    <property type="match status" value="1"/>
</dbReference>
<feature type="domain" description="HPr kinase/phosphorylase C-terminal" evidence="1">
    <location>
        <begin position="14"/>
        <end position="110"/>
    </location>
</feature>
<dbReference type="EMBL" id="JADCKQ010000003">
    <property type="protein sequence ID" value="MBI1492926.1"/>
    <property type="molecule type" value="Genomic_DNA"/>
</dbReference>
<dbReference type="PANTHER" id="PTHR30305">
    <property type="entry name" value="PROTEIN YJDM-RELATED"/>
    <property type="match status" value="1"/>
</dbReference>
<dbReference type="GO" id="GO:0006109">
    <property type="term" value="P:regulation of carbohydrate metabolic process"/>
    <property type="evidence" value="ECO:0007669"/>
    <property type="project" value="InterPro"/>
</dbReference>
<dbReference type="InterPro" id="IPR027417">
    <property type="entry name" value="P-loop_NTPase"/>
</dbReference>